<dbReference type="OrthoDB" id="3558932at2759"/>
<organism evidence="2 3">
    <name type="scientific">Botrytis fragariae</name>
    <dbReference type="NCBI Taxonomy" id="1964551"/>
    <lineage>
        <taxon>Eukaryota</taxon>
        <taxon>Fungi</taxon>
        <taxon>Dikarya</taxon>
        <taxon>Ascomycota</taxon>
        <taxon>Pezizomycotina</taxon>
        <taxon>Leotiomycetes</taxon>
        <taxon>Helotiales</taxon>
        <taxon>Sclerotiniaceae</taxon>
        <taxon>Botrytis</taxon>
    </lineage>
</organism>
<evidence type="ECO:0000256" key="1">
    <source>
        <dbReference type="SAM" id="MobiDB-lite"/>
    </source>
</evidence>
<feature type="region of interest" description="Disordered" evidence="1">
    <location>
        <begin position="213"/>
        <end position="296"/>
    </location>
</feature>
<dbReference type="GeneID" id="59255607"/>
<comment type="caution">
    <text evidence="2">The sequence shown here is derived from an EMBL/GenBank/DDBJ whole genome shotgun (WGS) entry which is preliminary data.</text>
</comment>
<proteinExistence type="predicted"/>
<dbReference type="AlphaFoldDB" id="A0A8H6B0V7"/>
<sequence length="296" mass="33702">MINVVRLIQKIKEKALRDGDQYDTILEVDFQESQEQIQEKIPEKHPGATPDKLELVIANSLCHYFWGKREAQVVFPEEFILQTISEQSQDIIVPRVAPQPETSLVNQSTSAPQQHQTVASYYEVKTLQWMTLCRDNPAVSKMMYEDYRAATRQATPPAQISTQQIYGNISTITEEAASTAIDPGTSSIDPSVQSHPQTVTISDTPQYQSYLAESEGFPEQPPTDLRSSGARLLSPTRNHRKIHVGRSYMAPPVPPTRRLLTSSAPMNFTDKGRDNDEQQHKFKRYRRQKRSSRYHS</sequence>
<name>A0A8H6B0V7_9HELO</name>
<feature type="compositionally biased region" description="Basic residues" evidence="1">
    <location>
        <begin position="281"/>
        <end position="296"/>
    </location>
</feature>
<keyword evidence="3" id="KW-1185">Reference proteome</keyword>
<dbReference type="EMBL" id="JABFCT010000003">
    <property type="protein sequence ID" value="KAF5877123.1"/>
    <property type="molecule type" value="Genomic_DNA"/>
</dbReference>
<evidence type="ECO:0000313" key="2">
    <source>
        <dbReference type="EMBL" id="KAF5877123.1"/>
    </source>
</evidence>
<dbReference type="RefSeq" id="XP_037196069.1">
    <property type="nucleotide sequence ID" value="XM_037331915.1"/>
</dbReference>
<dbReference type="Proteomes" id="UP000531561">
    <property type="component" value="Unassembled WGS sequence"/>
</dbReference>
<feature type="compositionally biased region" description="Basic and acidic residues" evidence="1">
    <location>
        <begin position="270"/>
        <end position="280"/>
    </location>
</feature>
<evidence type="ECO:0000313" key="3">
    <source>
        <dbReference type="Proteomes" id="UP000531561"/>
    </source>
</evidence>
<protein>
    <submittedName>
        <fullName evidence="2">Uncharacterized protein</fullName>
    </submittedName>
</protein>
<reference evidence="2 3" key="1">
    <citation type="journal article" date="2020" name="Phytopathology">
        <title>A high-quality genome resource of Botrytis fragariae, a new and rapidly spreading fungal pathogen causing strawberry gray mold in the U.S.A.</title>
        <authorList>
            <person name="Wu Y."/>
            <person name="Saski C.A."/>
            <person name="Schnabel G."/>
            <person name="Xiao S."/>
            <person name="Hu M."/>
        </authorList>
    </citation>
    <scope>NUCLEOTIDE SEQUENCE [LARGE SCALE GENOMIC DNA]</scope>
    <source>
        <strain evidence="2 3">BVB16</strain>
    </source>
</reference>
<gene>
    <name evidence="2" type="ORF">Bfra_001485</name>
</gene>
<accession>A0A8H6B0V7</accession>